<protein>
    <submittedName>
        <fullName evidence="1">Uncharacterized protein</fullName>
    </submittedName>
</protein>
<evidence type="ECO:0000313" key="2">
    <source>
        <dbReference type="Proteomes" id="UP000276834"/>
    </source>
</evidence>
<dbReference type="Proteomes" id="UP000276834">
    <property type="component" value="Unassembled WGS sequence"/>
</dbReference>
<keyword evidence="2" id="KW-1185">Reference proteome</keyword>
<organism evidence="1 2">
    <name type="scientific">Chloebia gouldiae</name>
    <name type="common">Gouldian finch</name>
    <name type="synonym">Erythrura gouldiae</name>
    <dbReference type="NCBI Taxonomy" id="44316"/>
    <lineage>
        <taxon>Eukaryota</taxon>
        <taxon>Metazoa</taxon>
        <taxon>Chordata</taxon>
        <taxon>Craniata</taxon>
        <taxon>Vertebrata</taxon>
        <taxon>Euteleostomi</taxon>
        <taxon>Archelosauria</taxon>
        <taxon>Archosauria</taxon>
        <taxon>Dinosauria</taxon>
        <taxon>Saurischia</taxon>
        <taxon>Theropoda</taxon>
        <taxon>Coelurosauria</taxon>
        <taxon>Aves</taxon>
        <taxon>Neognathae</taxon>
        <taxon>Neoaves</taxon>
        <taxon>Telluraves</taxon>
        <taxon>Australaves</taxon>
        <taxon>Passeriformes</taxon>
        <taxon>Passeroidea</taxon>
        <taxon>Passeridae</taxon>
        <taxon>Chloebia</taxon>
    </lineage>
</organism>
<gene>
    <name evidence="1" type="ORF">DV515_00004899</name>
</gene>
<sequence length="64" mass="6583">MKTRLRRSWFLPGVWTAGAAESPFAVGAPRGTGGAVGLDAGLARLSLTLGSQAAPEVAHPVRLK</sequence>
<comment type="caution">
    <text evidence="1">The sequence shown here is derived from an EMBL/GenBank/DDBJ whole genome shotgun (WGS) entry which is preliminary data.</text>
</comment>
<reference evidence="1 2" key="1">
    <citation type="journal article" date="2018" name="Proc. R. Soc. B">
        <title>A non-coding region near Follistatin controls head colour polymorphism in the Gouldian finch.</title>
        <authorList>
            <person name="Toomey M.B."/>
            <person name="Marques C.I."/>
            <person name="Andrade P."/>
            <person name="Araujo P.M."/>
            <person name="Sabatino S."/>
            <person name="Gazda M.A."/>
            <person name="Afonso S."/>
            <person name="Lopes R.J."/>
            <person name="Corbo J.C."/>
            <person name="Carneiro M."/>
        </authorList>
    </citation>
    <scope>NUCLEOTIDE SEQUENCE [LARGE SCALE GENOMIC DNA]</scope>
    <source>
        <strain evidence="1">Red01</strain>
        <tissue evidence="1">Muscle</tissue>
    </source>
</reference>
<accession>A0A3L8SPS7</accession>
<name>A0A3L8SPS7_CHLGU</name>
<dbReference type="EMBL" id="QUSF01000010">
    <property type="protein sequence ID" value="RLW05937.1"/>
    <property type="molecule type" value="Genomic_DNA"/>
</dbReference>
<dbReference type="AlphaFoldDB" id="A0A3L8SPS7"/>
<evidence type="ECO:0000313" key="1">
    <source>
        <dbReference type="EMBL" id="RLW05937.1"/>
    </source>
</evidence>
<proteinExistence type="predicted"/>
<feature type="non-terminal residue" evidence="1">
    <location>
        <position position="64"/>
    </location>
</feature>